<evidence type="ECO:0000256" key="2">
    <source>
        <dbReference type="ARBA" id="ARBA00022490"/>
    </source>
</evidence>
<organism evidence="6">
    <name type="scientific">Cacopsylla melanoneura</name>
    <dbReference type="NCBI Taxonomy" id="428564"/>
    <lineage>
        <taxon>Eukaryota</taxon>
        <taxon>Metazoa</taxon>
        <taxon>Ecdysozoa</taxon>
        <taxon>Arthropoda</taxon>
        <taxon>Hexapoda</taxon>
        <taxon>Insecta</taxon>
        <taxon>Pterygota</taxon>
        <taxon>Neoptera</taxon>
        <taxon>Paraneoptera</taxon>
        <taxon>Hemiptera</taxon>
        <taxon>Sternorrhyncha</taxon>
        <taxon>Psylloidea</taxon>
        <taxon>Psyllidae</taxon>
        <taxon>Psyllinae</taxon>
        <taxon>Cacopsylla</taxon>
    </lineage>
</organism>
<evidence type="ECO:0000256" key="3">
    <source>
        <dbReference type="ARBA" id="ARBA00022794"/>
    </source>
</evidence>
<dbReference type="AlphaFoldDB" id="A0A8D8PS69"/>
<dbReference type="EMBL" id="HBUF01023692">
    <property type="protein sequence ID" value="CAG6612069.1"/>
    <property type="molecule type" value="Transcribed_RNA"/>
</dbReference>
<protein>
    <submittedName>
        <fullName evidence="6">Meckel syndrome type 1 protein</fullName>
    </submittedName>
</protein>
<keyword evidence="5" id="KW-0966">Cell projection</keyword>
<sequence>MFSKEEKDFITGIYRCKDDIKNLKLRVRVECIKSSAIPHEVDIPSASGRGILGGTASSAGGQTDSNCLAEVEISWQQRILSADEYTRYVNSGNCYTKQQQQWNQEIQTGQQKPNQRIFTYTQQDEVLPEHEREILVHNGDKHPTRLESNLRTVRKVLLEKPSRTPVILASSAGGPRLSGGSIVDDCPCPETKLLNRTLSSPIQLMYVFVQLCSDLSSDDDLTNQPVGVSPPLPQSVNYHLLTLTWDDTRRVLSITPDLCTSASLGDSYKIDTSRVSDPKAARTEYRYAVTLGGDSTSLRADTLEREREILTEQLLWKKPSPISLEGSFLGPRQGVHDVFVTGEIVTAQGFEYNHLFVQYCVHLPEGWSCDEPHKLYGVTQKCRFANKSRVAKFSFPFEFKLSLNLSCLEETEHSDAQGHPYSPQLLFEIGSLDSWGRYRNEGYAWAPLPRTPGRAHLRLTSVRPAPRSPIDELCRAFIGSSLQISDLTYVGTPAQSATLVSKYGFSTLPSGELTVTLNIAHQSHVTNQRSALEPGAKSQHISSSVYLLERLSANTLLSNINNVIEAFQRARQRMLLVRQPLMSPSTPSQHPAE</sequence>
<keyword evidence="2" id="KW-0963">Cytoplasm</keyword>
<comment type="subcellular location">
    <subcellularLocation>
        <location evidence="1">Cytoplasm</location>
        <location evidence="1">Cytoskeleton</location>
        <location evidence="1">Cilium basal body</location>
    </subcellularLocation>
</comment>
<accession>A0A8D8PS69</accession>
<evidence type="ECO:0000256" key="4">
    <source>
        <dbReference type="ARBA" id="ARBA00023212"/>
    </source>
</evidence>
<dbReference type="PANTHER" id="PTHR12968">
    <property type="entry name" value="B9 DOMAIN-CONTAINING"/>
    <property type="match status" value="1"/>
</dbReference>
<evidence type="ECO:0000256" key="1">
    <source>
        <dbReference type="ARBA" id="ARBA00004120"/>
    </source>
</evidence>
<dbReference type="InterPro" id="IPR010796">
    <property type="entry name" value="C2_B9-type_dom"/>
</dbReference>
<evidence type="ECO:0000256" key="5">
    <source>
        <dbReference type="ARBA" id="ARBA00023273"/>
    </source>
</evidence>
<evidence type="ECO:0000313" key="6">
    <source>
        <dbReference type="EMBL" id="CAG6612069.1"/>
    </source>
</evidence>
<keyword evidence="3" id="KW-0970">Cilium biogenesis/degradation</keyword>
<proteinExistence type="predicted"/>
<dbReference type="PANTHER" id="PTHR12968:SF4">
    <property type="entry name" value="TECTONIC-LIKE COMPLEX MEMBER MKS1"/>
    <property type="match status" value="1"/>
</dbReference>
<dbReference type="GO" id="GO:0036038">
    <property type="term" value="C:MKS complex"/>
    <property type="evidence" value="ECO:0007669"/>
    <property type="project" value="TreeGrafter"/>
</dbReference>
<name>A0A8D8PS69_9HEMI</name>
<dbReference type="Pfam" id="PF07162">
    <property type="entry name" value="B9-C2"/>
    <property type="match status" value="1"/>
</dbReference>
<dbReference type="PROSITE" id="PS51381">
    <property type="entry name" value="C2_B9"/>
    <property type="match status" value="1"/>
</dbReference>
<reference evidence="6" key="1">
    <citation type="submission" date="2021-05" db="EMBL/GenBank/DDBJ databases">
        <authorList>
            <person name="Alioto T."/>
            <person name="Alioto T."/>
            <person name="Gomez Garrido J."/>
        </authorList>
    </citation>
    <scope>NUCLEOTIDE SEQUENCE</scope>
</reference>
<dbReference type="GO" id="GO:0060271">
    <property type="term" value="P:cilium assembly"/>
    <property type="evidence" value="ECO:0007669"/>
    <property type="project" value="TreeGrafter"/>
</dbReference>
<keyword evidence="4" id="KW-0206">Cytoskeleton</keyword>